<reference evidence="3" key="1">
    <citation type="submission" date="2023-07" db="EMBL/GenBank/DDBJ databases">
        <title>30 novel species of actinomycetes from the DSMZ collection.</title>
        <authorList>
            <person name="Nouioui I."/>
        </authorList>
    </citation>
    <scope>NUCLEOTIDE SEQUENCE [LARGE SCALE GENOMIC DNA]</scope>
    <source>
        <strain evidence="3">DSM 41699</strain>
    </source>
</reference>
<comment type="caution">
    <text evidence="2">The sequence shown here is derived from an EMBL/GenBank/DDBJ whole genome shotgun (WGS) entry which is preliminary data.</text>
</comment>
<evidence type="ECO:0000313" key="3">
    <source>
        <dbReference type="Proteomes" id="UP001183809"/>
    </source>
</evidence>
<protein>
    <recommendedName>
        <fullName evidence="1">DUF6841 domain-containing protein</fullName>
    </recommendedName>
</protein>
<dbReference type="EMBL" id="JAVREY010000049">
    <property type="protein sequence ID" value="MDT0467188.1"/>
    <property type="molecule type" value="Genomic_DNA"/>
</dbReference>
<dbReference type="Pfam" id="PF20795">
    <property type="entry name" value="DUF6841"/>
    <property type="match status" value="1"/>
</dbReference>
<dbReference type="InterPro" id="IPR049219">
    <property type="entry name" value="DUF6841"/>
</dbReference>
<gene>
    <name evidence="2" type="ORF">RM764_30000</name>
</gene>
<name>A0ABU2U1Z1_9ACTN</name>
<dbReference type="RefSeq" id="WP_311698650.1">
    <property type="nucleotide sequence ID" value="NZ_JAVREY010000049.1"/>
</dbReference>
<accession>A0ABU2U1Z1</accession>
<sequence>MDITQDSVAREVDHWFFSEYLETWATIGATSASPEGVLDYWGVPMHAASARLNRWLMTEEAVLGLLEANHAPLKAAGYTHTAVIDRSITAYNESAVAIDVIWSRRRADDSEIERLATHFEIHRTDDGWRVIALASTPTSKSSLADVWLRTTGPSAAA</sequence>
<evidence type="ECO:0000259" key="1">
    <source>
        <dbReference type="Pfam" id="PF20795"/>
    </source>
</evidence>
<dbReference type="Proteomes" id="UP001183809">
    <property type="component" value="Unassembled WGS sequence"/>
</dbReference>
<organism evidence="2 3">
    <name type="scientific">Streptomyces gibsoniae</name>
    <dbReference type="NCBI Taxonomy" id="3075529"/>
    <lineage>
        <taxon>Bacteria</taxon>
        <taxon>Bacillati</taxon>
        <taxon>Actinomycetota</taxon>
        <taxon>Actinomycetes</taxon>
        <taxon>Kitasatosporales</taxon>
        <taxon>Streptomycetaceae</taxon>
        <taxon>Streptomyces</taxon>
    </lineage>
</organism>
<keyword evidence="3" id="KW-1185">Reference proteome</keyword>
<feature type="domain" description="DUF6841" evidence="1">
    <location>
        <begin position="10"/>
        <end position="138"/>
    </location>
</feature>
<proteinExistence type="predicted"/>
<evidence type="ECO:0000313" key="2">
    <source>
        <dbReference type="EMBL" id="MDT0467188.1"/>
    </source>
</evidence>